<name>A0A2H4YF91_9CAUD</name>
<protein>
    <recommendedName>
        <fullName evidence="3">DNA methylase adenine-specific domain-containing protein</fullName>
    </recommendedName>
</protein>
<dbReference type="EMBL" id="MG250483">
    <property type="protein sequence ID" value="AUE22644.1"/>
    <property type="molecule type" value="Genomic_DNA"/>
</dbReference>
<keyword evidence="2" id="KW-1185">Reference proteome</keyword>
<evidence type="ECO:0008006" key="3">
    <source>
        <dbReference type="Google" id="ProtNLM"/>
    </source>
</evidence>
<dbReference type="InterPro" id="IPR029063">
    <property type="entry name" value="SAM-dependent_MTases_sf"/>
</dbReference>
<accession>A0A2H4YF91</accession>
<dbReference type="Proteomes" id="UP000240934">
    <property type="component" value="Segment"/>
</dbReference>
<reference evidence="1 2" key="1">
    <citation type="submission" date="2017-10" db="EMBL/GenBank/DDBJ databases">
        <title>Antibacterial composition for extension of chilled fish shelf life and decreasing of risk of food-borne infections, bacteriophage strains for its preparation.</title>
        <authorList>
            <person name="Zulkarneev E.R."/>
            <person name="Aleshkin A.V."/>
            <person name="Rubalsky O.V."/>
            <person name="Kiseleva I.A."/>
            <person name="Rubalskii E.O."/>
            <person name="Lebedev S.N."/>
        </authorList>
    </citation>
    <scope>NUCLEOTIDE SEQUENCE [LARGE SCALE GENOMIC DNA]</scope>
</reference>
<dbReference type="Gene3D" id="3.40.50.150">
    <property type="entry name" value="Vaccinia Virus protein VP39"/>
    <property type="match status" value="1"/>
</dbReference>
<evidence type="ECO:0000313" key="1">
    <source>
        <dbReference type="EMBL" id="AUE22644.1"/>
    </source>
</evidence>
<proteinExistence type="predicted"/>
<dbReference type="SUPFAM" id="SSF53335">
    <property type="entry name" value="S-adenosyl-L-methionine-dependent methyltransferases"/>
    <property type="match status" value="1"/>
</dbReference>
<organism evidence="1 2">
    <name type="scientific">Aeromonas phage Ah1</name>
    <dbReference type="NCBI Taxonomy" id="2053701"/>
    <lineage>
        <taxon>Viruses</taxon>
        <taxon>Duplodnaviria</taxon>
        <taxon>Heunggongvirae</taxon>
        <taxon>Uroviricota</taxon>
        <taxon>Caudoviricetes</taxon>
        <taxon>Pantevenvirales</taxon>
        <taxon>Straboviridae</taxon>
        <taxon>Cinqassovirus</taxon>
        <taxon>Cinqassovirus ah1</taxon>
    </lineage>
</organism>
<gene>
    <name evidence="1" type="ORF">Ah1_00103</name>
</gene>
<sequence>MIKDDARTFTGPISRDRQKKTDEVFTPIHIVDHMIDMVSDVDNLGVTMFEPAAGDGNFVVRVIERKIKKAGVTRSNAIQAVSDVYACEYMRDNWEAIIARIGALLAELNLTSDWQTDEIRDIALNNIAYCNTIDHTDISEGRKYPDWLLEARGIVKQNSLENLFDI</sequence>
<evidence type="ECO:0000313" key="2">
    <source>
        <dbReference type="Proteomes" id="UP000240934"/>
    </source>
</evidence>